<reference evidence="2" key="1">
    <citation type="journal article" date="2023" name="bioRxiv">
        <title>Complete genome of the Medicago anthracnose fungus, Colletotrichum destructivum, reveals a mini-chromosome-like region within a core chromosome.</title>
        <authorList>
            <person name="Lapalu N."/>
            <person name="Simon A."/>
            <person name="Lu A."/>
            <person name="Plaumann P.-L."/>
            <person name="Amselem J."/>
            <person name="Pigne S."/>
            <person name="Auger A."/>
            <person name="Koch C."/>
            <person name="Dallery J.-F."/>
            <person name="O'Connell R.J."/>
        </authorList>
    </citation>
    <scope>NUCLEOTIDE SEQUENCE [LARGE SCALE GENOMIC DNA]</scope>
    <source>
        <strain evidence="2">CBS 520.97</strain>
    </source>
</reference>
<name>A0AAX4HW02_9PEZI</name>
<organism evidence="1 2">
    <name type="scientific">Colletotrichum destructivum</name>
    <dbReference type="NCBI Taxonomy" id="34406"/>
    <lineage>
        <taxon>Eukaryota</taxon>
        <taxon>Fungi</taxon>
        <taxon>Dikarya</taxon>
        <taxon>Ascomycota</taxon>
        <taxon>Pezizomycotina</taxon>
        <taxon>Sordariomycetes</taxon>
        <taxon>Hypocreomycetidae</taxon>
        <taxon>Glomerellales</taxon>
        <taxon>Glomerellaceae</taxon>
        <taxon>Colletotrichum</taxon>
        <taxon>Colletotrichum destructivum species complex</taxon>
    </lineage>
</organism>
<dbReference type="GeneID" id="87936560"/>
<evidence type="ECO:0000313" key="1">
    <source>
        <dbReference type="EMBL" id="WQF75043.1"/>
    </source>
</evidence>
<keyword evidence="2" id="KW-1185">Reference proteome</keyword>
<dbReference type="KEGG" id="cdet:87936560"/>
<dbReference type="Proteomes" id="UP001322277">
    <property type="component" value="Chromosome 1"/>
</dbReference>
<dbReference type="RefSeq" id="XP_062772267.1">
    <property type="nucleotide sequence ID" value="XM_062916216.1"/>
</dbReference>
<evidence type="ECO:0000313" key="2">
    <source>
        <dbReference type="Proteomes" id="UP001322277"/>
    </source>
</evidence>
<sequence length="155" mass="16702">MAFRSVLHDPVNRFPPIPIQAPAPQTTPCTGRHTRGGEATPIADCFSWTPLSALFVLSKARSGGRKKETSTPRSRICLVVIYSGPARRHRGKTSCYAYAALLSAHLRLSQATPASLSLSLSLSNGQAWASHMLICLPFPPLGANTWPELVDLGPE</sequence>
<dbReference type="AlphaFoldDB" id="A0AAX4HW02"/>
<protein>
    <submittedName>
        <fullName evidence="1">Uncharacterized protein</fullName>
    </submittedName>
</protein>
<accession>A0AAX4HW02</accession>
<proteinExistence type="predicted"/>
<dbReference type="EMBL" id="CP137305">
    <property type="protein sequence ID" value="WQF75043.1"/>
    <property type="molecule type" value="Genomic_DNA"/>
</dbReference>
<gene>
    <name evidence="1" type="ORF">CDEST_00057</name>
</gene>